<dbReference type="PANTHER" id="PTHR11102:SF160">
    <property type="entry name" value="ERAD-ASSOCIATED E3 UBIQUITIN-PROTEIN LIGASE COMPONENT HRD3"/>
    <property type="match status" value="1"/>
</dbReference>
<keyword evidence="4" id="KW-0046">Antibiotic resistance</keyword>
<dbReference type="SUPFAM" id="SSF81901">
    <property type="entry name" value="HCP-like"/>
    <property type="match status" value="1"/>
</dbReference>
<dbReference type="InterPro" id="IPR006597">
    <property type="entry name" value="Sel1-like"/>
</dbReference>
<sequence>MFAGSRTHAVSFLRSVAIGIMFDLINNRGATMGYASKLALKICLVGLCLFSALGAEHLEQKRNYIYKGEEAYNNKEYERAASFYKSAIKNGEPLAYVLLGIMYENGRGVPKDYKKAAEYFQKAVDNDIPRGYNNLGVMYKEGRGVPKDEKKAVEYFRIATEKGYTNAYINLGIMYMEGRGVPSNYVKATECFRKAVHKGNVEAYILLGDIYYSGNDQLGIEPDKDKAIVYYKMAADMSSSRAYEGLSESYRYGLGVEKDTQKAEEYMQKACNFDIDKNCKKKNTSSR</sequence>
<dbReference type="Pfam" id="PF08238">
    <property type="entry name" value="Sel1"/>
    <property type="match status" value="5"/>
</dbReference>
<dbReference type="GO" id="GO:0046677">
    <property type="term" value="P:response to antibiotic"/>
    <property type="evidence" value="ECO:0007669"/>
    <property type="project" value="UniProtKB-KW"/>
</dbReference>
<name>A0AAV3JQL8_HELPX</name>
<dbReference type="EC" id="3.5.2.6" evidence="2"/>
<dbReference type="InterPro" id="IPR011990">
    <property type="entry name" value="TPR-like_helical_dom_sf"/>
</dbReference>
<dbReference type="Gene3D" id="1.25.40.10">
    <property type="entry name" value="Tetratricopeptide repeat domain"/>
    <property type="match status" value="1"/>
</dbReference>
<gene>
    <name evidence="5" type="ORF">N199_07640</name>
</gene>
<evidence type="ECO:0000256" key="3">
    <source>
        <dbReference type="ARBA" id="ARBA00023157"/>
    </source>
</evidence>
<reference evidence="5 6" key="1">
    <citation type="journal article" date="2013" name="Genome Announc.">
        <title>Multiple genome sequences of Helicobacter pylori strains of diverse disease and antibiotic resistance backgrounds from Malaysia.</title>
        <authorList>
            <person name="Rehvathy V."/>
            <person name="Tan M.H."/>
            <person name="Gunaletchumy S.P."/>
            <person name="Teh X."/>
            <person name="Wang S."/>
            <person name="Baybayan P."/>
            <person name="Singh S."/>
            <person name="Ashby M."/>
            <person name="Kaakoush N.O."/>
            <person name="Mitchell H.M."/>
            <person name="Croft L.J."/>
            <person name="Goh K.L."/>
            <person name="Loke M.F."/>
            <person name="Vadivelu J."/>
        </authorList>
    </citation>
    <scope>NUCLEOTIDE SEQUENCE [LARGE SCALE GENOMIC DNA]</scope>
    <source>
        <strain evidence="5 6">UM038</strain>
    </source>
</reference>
<evidence type="ECO:0000256" key="2">
    <source>
        <dbReference type="ARBA" id="ARBA00012865"/>
    </source>
</evidence>
<evidence type="ECO:0000256" key="1">
    <source>
        <dbReference type="ARBA" id="ARBA00001526"/>
    </source>
</evidence>
<dbReference type="PANTHER" id="PTHR11102">
    <property type="entry name" value="SEL-1-LIKE PROTEIN"/>
    <property type="match status" value="1"/>
</dbReference>
<organism evidence="5 6">
    <name type="scientific">Helicobacter pylori UM038</name>
    <dbReference type="NCBI Taxonomy" id="1352343"/>
    <lineage>
        <taxon>Bacteria</taxon>
        <taxon>Pseudomonadati</taxon>
        <taxon>Campylobacterota</taxon>
        <taxon>Epsilonproteobacteria</taxon>
        <taxon>Campylobacterales</taxon>
        <taxon>Helicobacteraceae</taxon>
        <taxon>Helicobacter</taxon>
    </lineage>
</organism>
<evidence type="ECO:0000256" key="4">
    <source>
        <dbReference type="ARBA" id="ARBA00023251"/>
    </source>
</evidence>
<evidence type="ECO:0000313" key="6">
    <source>
        <dbReference type="Proteomes" id="UP000015451"/>
    </source>
</evidence>
<dbReference type="Proteomes" id="UP000015451">
    <property type="component" value="Unassembled WGS sequence"/>
</dbReference>
<accession>A0AAV3JQL8</accession>
<dbReference type="EMBL" id="AUSL01000021">
    <property type="protein sequence ID" value="EPZ68890.1"/>
    <property type="molecule type" value="Genomic_DNA"/>
</dbReference>
<proteinExistence type="predicted"/>
<dbReference type="AlphaFoldDB" id="A0AAV3JQL8"/>
<dbReference type="GO" id="GO:0008800">
    <property type="term" value="F:beta-lactamase activity"/>
    <property type="evidence" value="ECO:0007669"/>
    <property type="project" value="UniProtKB-EC"/>
</dbReference>
<keyword evidence="3" id="KW-1015">Disulfide bond</keyword>
<dbReference type="InterPro" id="IPR050767">
    <property type="entry name" value="Sel1_AlgK"/>
</dbReference>
<evidence type="ECO:0000313" key="5">
    <source>
        <dbReference type="EMBL" id="EPZ68890.1"/>
    </source>
</evidence>
<protein>
    <recommendedName>
        <fullName evidence="2">beta-lactamase</fullName>
        <ecNumber evidence="2">3.5.2.6</ecNumber>
    </recommendedName>
</protein>
<comment type="caution">
    <text evidence="5">The sequence shown here is derived from an EMBL/GenBank/DDBJ whole genome shotgun (WGS) entry which is preliminary data.</text>
</comment>
<dbReference type="SMART" id="SM00671">
    <property type="entry name" value="SEL1"/>
    <property type="match status" value="5"/>
</dbReference>
<comment type="catalytic activity">
    <reaction evidence="1">
        <text>a beta-lactam + H2O = a substituted beta-amino acid</text>
        <dbReference type="Rhea" id="RHEA:20401"/>
        <dbReference type="ChEBI" id="CHEBI:15377"/>
        <dbReference type="ChEBI" id="CHEBI:35627"/>
        <dbReference type="ChEBI" id="CHEBI:140347"/>
        <dbReference type="EC" id="3.5.2.6"/>
    </reaction>
</comment>